<dbReference type="GO" id="GO:0016740">
    <property type="term" value="F:transferase activity"/>
    <property type="evidence" value="ECO:0007669"/>
    <property type="project" value="UniProtKB-KW"/>
</dbReference>
<accession>A0A7K3MCA8</accession>
<dbReference type="PIRSF" id="PIRSF007531">
    <property type="entry name" value="CPT"/>
    <property type="match status" value="1"/>
</dbReference>
<evidence type="ECO:0000256" key="1">
    <source>
        <dbReference type="PIRSR" id="PIRSR007531-1"/>
    </source>
</evidence>
<dbReference type="InterPro" id="IPR027417">
    <property type="entry name" value="P-loop_NTPase"/>
</dbReference>
<dbReference type="RefSeq" id="WP_162453631.1">
    <property type="nucleotide sequence ID" value="NZ_WLZY01000015.1"/>
</dbReference>
<dbReference type="InterPro" id="IPR012853">
    <property type="entry name" value="CPT"/>
</dbReference>
<sequence>MRHDGRPGRIVILNGAPRSGKSSIAAAIQAGFEAAWMNIGVDHVMGMTPAHLQPGIGLRPGGERPDLEPHVVTMYRAMYDSIAAHSRLGLNVVVDVGHHDAYSRPLNILPECARRLAGLPALFVGVRCPVEVVRERRRATWGTSGDAAVVLSWQREVHRPGIYDLEVDTSELIPGECADAVRQRLGDGPPPTALAELAAMPSVP</sequence>
<name>A0A7K3MCA8_9ACTN</name>
<proteinExistence type="predicted"/>
<dbReference type="GO" id="GO:0005524">
    <property type="term" value="F:ATP binding"/>
    <property type="evidence" value="ECO:0007669"/>
    <property type="project" value="InterPro"/>
</dbReference>
<keyword evidence="3" id="KW-0808">Transferase</keyword>
<dbReference type="Proteomes" id="UP000460435">
    <property type="component" value="Unassembled WGS sequence"/>
</dbReference>
<protein>
    <submittedName>
        <fullName evidence="3">Chloramphenicol phosphotransferase</fullName>
    </submittedName>
</protein>
<dbReference type="EMBL" id="WLZY01000015">
    <property type="protein sequence ID" value="NDL60923.1"/>
    <property type="molecule type" value="Genomic_DNA"/>
</dbReference>
<dbReference type="Pfam" id="PF07931">
    <property type="entry name" value="CPT"/>
    <property type="match status" value="1"/>
</dbReference>
<dbReference type="Gene3D" id="3.40.50.300">
    <property type="entry name" value="P-loop containing nucleotide triphosphate hydrolases"/>
    <property type="match status" value="1"/>
</dbReference>
<dbReference type="SUPFAM" id="SSF52540">
    <property type="entry name" value="P-loop containing nucleoside triphosphate hydrolases"/>
    <property type="match status" value="1"/>
</dbReference>
<gene>
    <name evidence="3" type="ORF">F7O44_27995</name>
</gene>
<evidence type="ECO:0000313" key="4">
    <source>
        <dbReference type="Proteomes" id="UP000460435"/>
    </source>
</evidence>
<feature type="binding site" evidence="2">
    <location>
        <begin position="15"/>
        <end position="22"/>
    </location>
    <ligand>
        <name>ATP</name>
        <dbReference type="ChEBI" id="CHEBI:30616"/>
    </ligand>
</feature>
<comment type="caution">
    <text evidence="3">The sequence shown here is derived from an EMBL/GenBank/DDBJ whole genome shotgun (WGS) entry which is preliminary data.</text>
</comment>
<dbReference type="AlphaFoldDB" id="A0A7K3MCA8"/>
<evidence type="ECO:0000313" key="3">
    <source>
        <dbReference type="EMBL" id="NDL60923.1"/>
    </source>
</evidence>
<reference evidence="3 4" key="1">
    <citation type="submission" date="2019-11" db="EMBL/GenBank/DDBJ databases">
        <authorList>
            <person name="Li X.-J."/>
            <person name="Feng X.-M."/>
        </authorList>
    </citation>
    <scope>NUCLEOTIDE SEQUENCE [LARGE SCALE GENOMIC DNA]</scope>
    <source>
        <strain evidence="3 4">XMNu-373</strain>
    </source>
</reference>
<feature type="active site" evidence="1">
    <location>
        <position position="42"/>
    </location>
</feature>
<organism evidence="3 4">
    <name type="scientific">Phytoactinopolyspora mesophila</name>
    <dbReference type="NCBI Taxonomy" id="2650750"/>
    <lineage>
        <taxon>Bacteria</taxon>
        <taxon>Bacillati</taxon>
        <taxon>Actinomycetota</taxon>
        <taxon>Actinomycetes</taxon>
        <taxon>Jiangellales</taxon>
        <taxon>Jiangellaceae</taxon>
        <taxon>Phytoactinopolyspora</taxon>
    </lineage>
</organism>
<evidence type="ECO:0000256" key="2">
    <source>
        <dbReference type="PIRSR" id="PIRSR007531-2"/>
    </source>
</evidence>
<keyword evidence="4" id="KW-1185">Reference proteome</keyword>